<sequence>MLETPLDRVRDLVRGAVGFESGVASVAPLRLPEWTRSQQFDPWIERWSAQSLGVHLSTRSAASVVELDIEATRILPPGESQSLFPAAIVAEVDGVVVDRVAIDEGPVVRTLSDRTAEFIAGPAVTVRLDLGAAAGERDVVVWLPHNARAVIHAVRSDAPLDPPRLTGRRVWLHHGSSVSHGIEADGPLGPWPQQAARSLGLDIVDLAIAGNAQLDPFVARTLASIPADVVSLKLGVNVVNGDTMRARAFVPALHGFLDIVRDGHPGIPILVCSPIACPAIEETPGPTAKGPDGRYRGTDRLVVPGDGTLTLSVVRHLVRSVVEARDDSALYYDDGLELFGLDDAALLWDGLHPDQRGYDLIARRFVDRARSDTPTGRAFAPVLR</sequence>
<dbReference type="Pfam" id="PF13472">
    <property type="entry name" value="Lipase_GDSL_2"/>
    <property type="match status" value="1"/>
</dbReference>
<dbReference type="Gene3D" id="2.60.120.260">
    <property type="entry name" value="Galactose-binding domain-like"/>
    <property type="match status" value="1"/>
</dbReference>
<dbReference type="SUPFAM" id="SSF52266">
    <property type="entry name" value="SGNH hydrolase"/>
    <property type="match status" value="1"/>
</dbReference>
<comment type="caution">
    <text evidence="2">The sequence shown here is derived from an EMBL/GenBank/DDBJ whole genome shotgun (WGS) entry which is preliminary data.</text>
</comment>
<gene>
    <name evidence="2" type="ORF">Q5716_04900</name>
</gene>
<dbReference type="EMBL" id="JAUQUB010000001">
    <property type="protein sequence ID" value="MDO7881562.1"/>
    <property type="molecule type" value="Genomic_DNA"/>
</dbReference>
<reference evidence="2 3" key="1">
    <citation type="submission" date="2023-07" db="EMBL/GenBank/DDBJ databases">
        <title>Protaetiibacter sp. nov WY-16 isolated from soil.</title>
        <authorList>
            <person name="Liu B."/>
            <person name="Wan Y."/>
        </authorList>
    </citation>
    <scope>NUCLEOTIDE SEQUENCE [LARGE SCALE GENOMIC DNA]</scope>
    <source>
        <strain evidence="2 3">WY-16</strain>
    </source>
</reference>
<evidence type="ECO:0000313" key="3">
    <source>
        <dbReference type="Proteomes" id="UP001241072"/>
    </source>
</evidence>
<organism evidence="2 3">
    <name type="scientific">Antiquaquibacter soli</name>
    <dbReference type="NCBI Taxonomy" id="3064523"/>
    <lineage>
        <taxon>Bacteria</taxon>
        <taxon>Bacillati</taxon>
        <taxon>Actinomycetota</taxon>
        <taxon>Actinomycetes</taxon>
        <taxon>Micrococcales</taxon>
        <taxon>Microbacteriaceae</taxon>
        <taxon>Antiquaquibacter</taxon>
    </lineage>
</organism>
<evidence type="ECO:0000259" key="1">
    <source>
        <dbReference type="Pfam" id="PF13472"/>
    </source>
</evidence>
<dbReference type="GO" id="GO:0016787">
    <property type="term" value="F:hydrolase activity"/>
    <property type="evidence" value="ECO:0007669"/>
    <property type="project" value="UniProtKB-KW"/>
</dbReference>
<keyword evidence="2" id="KW-0378">Hydrolase</keyword>
<proteinExistence type="predicted"/>
<dbReference type="InterPro" id="IPR036514">
    <property type="entry name" value="SGNH_hydro_sf"/>
</dbReference>
<accession>A0ABT9BQH1</accession>
<dbReference type="Proteomes" id="UP001241072">
    <property type="component" value="Unassembled WGS sequence"/>
</dbReference>
<evidence type="ECO:0000313" key="2">
    <source>
        <dbReference type="EMBL" id="MDO7881562.1"/>
    </source>
</evidence>
<name>A0ABT9BQH1_9MICO</name>
<protein>
    <submittedName>
        <fullName evidence="2">SGNH/GDSL hydrolase family protein</fullName>
    </submittedName>
</protein>
<keyword evidence="3" id="KW-1185">Reference proteome</keyword>
<feature type="domain" description="SGNH hydrolase-type esterase" evidence="1">
    <location>
        <begin position="175"/>
        <end position="360"/>
    </location>
</feature>
<dbReference type="RefSeq" id="WP_305001970.1">
    <property type="nucleotide sequence ID" value="NZ_JAUQUB010000001.1"/>
</dbReference>
<dbReference type="InterPro" id="IPR013830">
    <property type="entry name" value="SGNH_hydro"/>
</dbReference>
<dbReference type="Gene3D" id="3.40.50.1110">
    <property type="entry name" value="SGNH hydrolase"/>
    <property type="match status" value="1"/>
</dbReference>